<feature type="compositionally biased region" description="Basic and acidic residues" evidence="1">
    <location>
        <begin position="705"/>
        <end position="714"/>
    </location>
</feature>
<organism evidence="3 4">
    <name type="scientific">Apiospora arundinis</name>
    <dbReference type="NCBI Taxonomy" id="335852"/>
    <lineage>
        <taxon>Eukaryota</taxon>
        <taxon>Fungi</taxon>
        <taxon>Dikarya</taxon>
        <taxon>Ascomycota</taxon>
        <taxon>Pezizomycotina</taxon>
        <taxon>Sordariomycetes</taxon>
        <taxon>Xylariomycetidae</taxon>
        <taxon>Amphisphaeriales</taxon>
        <taxon>Apiosporaceae</taxon>
        <taxon>Apiospora</taxon>
    </lineage>
</organism>
<dbReference type="EMBL" id="JAPCWZ010000005">
    <property type="protein sequence ID" value="KAK8863431.1"/>
    <property type="molecule type" value="Genomic_DNA"/>
</dbReference>
<accession>A0ABR2IIS0</accession>
<feature type="domain" description="Protein kinase" evidence="2">
    <location>
        <begin position="360"/>
        <end position="674"/>
    </location>
</feature>
<feature type="region of interest" description="Disordered" evidence="1">
    <location>
        <begin position="894"/>
        <end position="956"/>
    </location>
</feature>
<dbReference type="Pfam" id="PF00069">
    <property type="entry name" value="Pkinase"/>
    <property type="match status" value="1"/>
</dbReference>
<dbReference type="PROSITE" id="PS50011">
    <property type="entry name" value="PROTEIN_KINASE_DOM"/>
    <property type="match status" value="1"/>
</dbReference>
<comment type="caution">
    <text evidence="3">The sequence shown here is derived from an EMBL/GenBank/DDBJ whole genome shotgun (WGS) entry which is preliminary data.</text>
</comment>
<name>A0ABR2IIS0_9PEZI</name>
<dbReference type="SMART" id="SM00220">
    <property type="entry name" value="S_TKc"/>
    <property type="match status" value="1"/>
</dbReference>
<feature type="region of interest" description="Disordered" evidence="1">
    <location>
        <begin position="1"/>
        <end position="73"/>
    </location>
</feature>
<feature type="region of interest" description="Disordered" evidence="1">
    <location>
        <begin position="226"/>
        <end position="246"/>
    </location>
</feature>
<evidence type="ECO:0000313" key="4">
    <source>
        <dbReference type="Proteomes" id="UP001390339"/>
    </source>
</evidence>
<dbReference type="PANTHER" id="PTHR24359">
    <property type="entry name" value="SERINE/THREONINE-PROTEIN KINASE SBK1"/>
    <property type="match status" value="1"/>
</dbReference>
<feature type="compositionally biased region" description="Basic residues" evidence="1">
    <location>
        <begin position="943"/>
        <end position="956"/>
    </location>
</feature>
<feature type="region of interest" description="Disordered" evidence="1">
    <location>
        <begin position="705"/>
        <end position="742"/>
    </location>
</feature>
<evidence type="ECO:0000259" key="2">
    <source>
        <dbReference type="PROSITE" id="PS50011"/>
    </source>
</evidence>
<dbReference type="Gene3D" id="1.10.510.10">
    <property type="entry name" value="Transferase(Phosphotransferase) domain 1"/>
    <property type="match status" value="1"/>
</dbReference>
<gene>
    <name evidence="3" type="ORF">PGQ11_009666</name>
</gene>
<dbReference type="CDD" id="cd00180">
    <property type="entry name" value="PKc"/>
    <property type="match status" value="1"/>
</dbReference>
<feature type="compositionally biased region" description="Polar residues" evidence="1">
    <location>
        <begin position="44"/>
        <end position="60"/>
    </location>
</feature>
<protein>
    <submittedName>
        <fullName evidence="3">Kinase-like domain-containing protein</fullName>
    </submittedName>
</protein>
<dbReference type="InterPro" id="IPR011009">
    <property type="entry name" value="Kinase-like_dom_sf"/>
</dbReference>
<feature type="compositionally biased region" description="Basic and acidic residues" evidence="1">
    <location>
        <begin position="975"/>
        <end position="985"/>
    </location>
</feature>
<sequence>MLKVPPFSSSSYKPPVPYPKTRVPRQPELGTAADSQAHHEEQSTFKLTVHSTDGNRWSANEDSGSDSDSDSSFTISESGFSEFRTIKTVTDYGLGQYAQEQVRKYSSPDGNPRESRGILSPEAEVKGEKYNAFIANEASLIGAHLLPEDTTAPRATETAFDDDLDAELHKEHSMDNVCEQLWSALATSKYCGDKTTFLPHNKLFTIVNDFAVQCILTETFNAKKQNNDTEEQDIDPEEQKKKNGERLAQICGDEHQSSRRMVFAILVMEENVRYIDHFIDNKIFDINLPVSWDDSSSDKHVRVRRPKGSELSTRCCFSDWDAKDLRKFCDNQYRVITPFLHVSNKEVYFYKMNPNIRLPFTEWEYKKKGGYGSISRVRIHKAHHGFTPSPSSDPNPVFAVKTVFTSDFENYAKEVRVLQRFSGSSKGHPHLIRLLMAFQHGMRLHLLFPWASGNLYDYWQVYQKPEHSTETTQWLINQCSGLAAGLAKVHNHHSWRHDQHGRQDQLGRHGDIKPLNILWFESFDEPARGQKDHLVIADFGLTIFHSSTGNTELTTANRLRGCSMTYRPPEVDLGNGKILQSYDVWSLACLYLEFVTWYLVGFEKTCNETQGPGDPITFVDHRVKGDPTTEDKFFIIRREMGNPMHEAVVKPEWVSDLREREDCPQCLVDFLDFIQNRMLLPVAHKRADMKEVNIQLAKIKDHCKDTPSYGHDRGPSILGRSARHATEVPATGNLRDSTTVDVDAEDDSVADLLEPEDEELGQALDEALDDQLDLAEPMSAENRDTNGDKRERGHDTECLSSMPAIFPGLGQPTVDQPPRRTHRYQKIPHLDIQLTTSTLDATQPSSPLADSAVMVGTPFTTQFSEDELPAERQDDNHHAPSLSCCASSLAAESSSSLPISPSTQKTSVPPAVPTRETTAEPTIDPSNYGGDSNAMAGDTSKVRVQRNRRQGRRAKYWAKAGKALRKFWNRLAKHVERHLPDDGSLKSKRSSVIHT</sequence>
<keyword evidence="4" id="KW-1185">Reference proteome</keyword>
<dbReference type="InterPro" id="IPR000719">
    <property type="entry name" value="Prot_kinase_dom"/>
</dbReference>
<proteinExistence type="predicted"/>
<feature type="compositionally biased region" description="Basic residues" evidence="1">
    <location>
        <begin position="986"/>
        <end position="995"/>
    </location>
</feature>
<dbReference type="Proteomes" id="UP001390339">
    <property type="component" value="Unassembled WGS sequence"/>
</dbReference>
<reference evidence="3 4" key="1">
    <citation type="journal article" date="2024" name="IMA Fungus">
        <title>Apiospora arundinis, a panoply of carbohydrate-active enzymes and secondary metabolites.</title>
        <authorList>
            <person name="Sorensen T."/>
            <person name="Petersen C."/>
            <person name="Muurmann A.T."/>
            <person name="Christiansen J.V."/>
            <person name="Brundto M.L."/>
            <person name="Overgaard C.K."/>
            <person name="Boysen A.T."/>
            <person name="Wollenberg R.D."/>
            <person name="Larsen T.O."/>
            <person name="Sorensen J.L."/>
            <person name="Nielsen K.L."/>
            <person name="Sondergaard T.E."/>
        </authorList>
    </citation>
    <scope>NUCLEOTIDE SEQUENCE [LARGE SCALE GENOMIC DNA]</scope>
    <source>
        <strain evidence="3 4">AAU 773</strain>
    </source>
</reference>
<dbReference type="SUPFAM" id="SSF56112">
    <property type="entry name" value="Protein kinase-like (PK-like)"/>
    <property type="match status" value="1"/>
</dbReference>
<feature type="region of interest" description="Disordered" evidence="1">
    <location>
        <begin position="975"/>
        <end position="995"/>
    </location>
</feature>
<evidence type="ECO:0000256" key="1">
    <source>
        <dbReference type="SAM" id="MobiDB-lite"/>
    </source>
</evidence>
<feature type="compositionally biased region" description="Low complexity" evidence="1">
    <location>
        <begin position="1"/>
        <end position="13"/>
    </location>
</feature>
<dbReference type="PANTHER" id="PTHR24359:SF37">
    <property type="entry name" value="PROTEIN KINASE DOMAIN-CONTAINING PROTEIN"/>
    <property type="match status" value="1"/>
</dbReference>
<evidence type="ECO:0000313" key="3">
    <source>
        <dbReference type="EMBL" id="KAK8863431.1"/>
    </source>
</evidence>